<accession>A0ABQ8IT73</accession>
<proteinExistence type="predicted"/>
<comment type="caution">
    <text evidence="2">The sequence shown here is derived from an EMBL/GenBank/DDBJ whole genome shotgun (WGS) entry which is preliminary data.</text>
</comment>
<organism evidence="2 3">
    <name type="scientific">Dermatophagoides pteronyssinus</name>
    <name type="common">European house dust mite</name>
    <dbReference type="NCBI Taxonomy" id="6956"/>
    <lineage>
        <taxon>Eukaryota</taxon>
        <taxon>Metazoa</taxon>
        <taxon>Ecdysozoa</taxon>
        <taxon>Arthropoda</taxon>
        <taxon>Chelicerata</taxon>
        <taxon>Arachnida</taxon>
        <taxon>Acari</taxon>
        <taxon>Acariformes</taxon>
        <taxon>Sarcoptiformes</taxon>
        <taxon>Astigmata</taxon>
        <taxon>Psoroptidia</taxon>
        <taxon>Analgoidea</taxon>
        <taxon>Pyroglyphidae</taxon>
        <taxon>Dermatophagoidinae</taxon>
        <taxon>Dermatophagoides</taxon>
    </lineage>
</organism>
<reference evidence="2 3" key="2">
    <citation type="journal article" date="2022" name="Mol. Biol. Evol.">
        <title>Comparative Genomics Reveals Insights into the Divergent Evolution of Astigmatic Mites and Household Pest Adaptations.</title>
        <authorList>
            <person name="Xiong Q."/>
            <person name="Wan A.T."/>
            <person name="Liu X."/>
            <person name="Fung C.S."/>
            <person name="Xiao X."/>
            <person name="Malainual N."/>
            <person name="Hou J."/>
            <person name="Wang L."/>
            <person name="Wang M."/>
            <person name="Yang K.Y."/>
            <person name="Cui Y."/>
            <person name="Leung E.L."/>
            <person name="Nong W."/>
            <person name="Shin S.K."/>
            <person name="Au S.W."/>
            <person name="Jeong K.Y."/>
            <person name="Chew F.T."/>
            <person name="Hui J.H."/>
            <person name="Leung T.F."/>
            <person name="Tungtrongchitr A."/>
            <person name="Zhong N."/>
            <person name="Liu Z."/>
            <person name="Tsui S.K."/>
        </authorList>
    </citation>
    <scope>NUCLEOTIDE SEQUENCE [LARGE SCALE GENOMIC DNA]</scope>
    <source>
        <strain evidence="2">Derp</strain>
    </source>
</reference>
<keyword evidence="1" id="KW-0472">Membrane</keyword>
<keyword evidence="3" id="KW-1185">Reference proteome</keyword>
<evidence type="ECO:0000313" key="3">
    <source>
        <dbReference type="Proteomes" id="UP000887458"/>
    </source>
</evidence>
<dbReference type="EMBL" id="NJHN03000121">
    <property type="protein sequence ID" value="KAH9413432.1"/>
    <property type="molecule type" value="Genomic_DNA"/>
</dbReference>
<feature type="transmembrane region" description="Helical" evidence="1">
    <location>
        <begin position="20"/>
        <end position="40"/>
    </location>
</feature>
<evidence type="ECO:0000256" key="1">
    <source>
        <dbReference type="SAM" id="Phobius"/>
    </source>
</evidence>
<sequence>MSIIAYCFLNVNDIGNDNVFIRSIFVFIACNSVSLLFNVVNSSSKNDAEQRRGFPINLRICDHSIRVKYLVFNCGNESFKHKLNSFSSKNNT</sequence>
<gene>
    <name evidence="2" type="ORF">DERP_007908</name>
</gene>
<dbReference type="Proteomes" id="UP000887458">
    <property type="component" value="Unassembled WGS sequence"/>
</dbReference>
<keyword evidence="1" id="KW-1133">Transmembrane helix</keyword>
<protein>
    <submittedName>
        <fullName evidence="2">Uncharacterized protein</fullName>
    </submittedName>
</protein>
<keyword evidence="1" id="KW-0812">Transmembrane</keyword>
<evidence type="ECO:0000313" key="2">
    <source>
        <dbReference type="EMBL" id="KAH9413432.1"/>
    </source>
</evidence>
<name>A0ABQ8IT73_DERPT</name>
<reference evidence="2 3" key="1">
    <citation type="journal article" date="2018" name="J. Allergy Clin. Immunol.">
        <title>High-quality assembly of Dermatophagoides pteronyssinus genome and transcriptome reveals a wide range of novel allergens.</title>
        <authorList>
            <person name="Liu X.Y."/>
            <person name="Yang K.Y."/>
            <person name="Wang M.Q."/>
            <person name="Kwok J.S."/>
            <person name="Zeng X."/>
            <person name="Yang Z."/>
            <person name="Xiao X.J."/>
            <person name="Lau C.P."/>
            <person name="Li Y."/>
            <person name="Huang Z.M."/>
            <person name="Ba J.G."/>
            <person name="Yim A.K."/>
            <person name="Ouyang C.Y."/>
            <person name="Ngai S.M."/>
            <person name="Chan T.F."/>
            <person name="Leung E.L."/>
            <person name="Liu L."/>
            <person name="Liu Z.G."/>
            <person name="Tsui S.K."/>
        </authorList>
    </citation>
    <scope>NUCLEOTIDE SEQUENCE [LARGE SCALE GENOMIC DNA]</scope>
    <source>
        <strain evidence="2">Derp</strain>
    </source>
</reference>